<dbReference type="RefSeq" id="WP_242377049.1">
    <property type="nucleotide sequence ID" value="NZ_JAKRKC020000001.1"/>
</dbReference>
<gene>
    <name evidence="2" type="ORF">MF672_001175</name>
</gene>
<comment type="caution">
    <text evidence="2">The sequence shown here is derived from an EMBL/GenBank/DDBJ whole genome shotgun (WGS) entry which is preliminary data.</text>
</comment>
<dbReference type="InterPro" id="IPR017850">
    <property type="entry name" value="Alkaline_phosphatase_core_sf"/>
</dbReference>
<keyword evidence="3" id="KW-1185">Reference proteome</keyword>
<feature type="domain" description="Sulfatase N-terminal" evidence="1">
    <location>
        <begin position="17"/>
        <end position="284"/>
    </location>
</feature>
<dbReference type="EMBL" id="JAKRKC020000001">
    <property type="protein sequence ID" value="MCK2212418.1"/>
    <property type="molecule type" value="Genomic_DNA"/>
</dbReference>
<evidence type="ECO:0000313" key="3">
    <source>
        <dbReference type="Proteomes" id="UP001317259"/>
    </source>
</evidence>
<protein>
    <submittedName>
        <fullName evidence="2">Sulfatase-like hydrolase/transferase</fullName>
    </submittedName>
</protein>
<evidence type="ECO:0000313" key="2">
    <source>
        <dbReference type="EMBL" id="MCK2212418.1"/>
    </source>
</evidence>
<organism evidence="2 3">
    <name type="scientific">Actinomadura luzonensis</name>
    <dbReference type="NCBI Taxonomy" id="2805427"/>
    <lineage>
        <taxon>Bacteria</taxon>
        <taxon>Bacillati</taxon>
        <taxon>Actinomycetota</taxon>
        <taxon>Actinomycetes</taxon>
        <taxon>Streptosporangiales</taxon>
        <taxon>Thermomonosporaceae</taxon>
        <taxon>Actinomadura</taxon>
    </lineage>
</organism>
<sequence>MSAMVSIADVMSDRPWPNIVVITVDSCRFDSAALARTPTLDSLGPLRRAVTPGVFTLPAHMAFFSGYFPNVMELPHLDYYSREMRQLWRLSRAKQKSRDSYHLQLEGDTLWEGFRKAGYHLLGAGGVRWFLTKTLTQGFDEFLFRGPNDYSDWFAQRGPEDFALAHPDELVERLPSDRPWFLFVNALETHAPYNNGLTQQSPEIAEIIARGAPIWAGRTRRGLHVELGPSDYKALHLAQVAAVEAVDQRLATLFDMLPKPFIALVCADHGESFGEGGNWGHGFPAEPVNNVPLWVGAVG</sequence>
<dbReference type="Proteomes" id="UP001317259">
    <property type="component" value="Unassembled WGS sequence"/>
</dbReference>
<dbReference type="Gene3D" id="3.40.720.10">
    <property type="entry name" value="Alkaline Phosphatase, subunit A"/>
    <property type="match status" value="1"/>
</dbReference>
<dbReference type="Pfam" id="PF00884">
    <property type="entry name" value="Sulfatase"/>
    <property type="match status" value="1"/>
</dbReference>
<accession>A0ABT0FJP0</accession>
<name>A0ABT0FJP0_9ACTN</name>
<proteinExistence type="predicted"/>
<dbReference type="SUPFAM" id="SSF53649">
    <property type="entry name" value="Alkaline phosphatase-like"/>
    <property type="match status" value="1"/>
</dbReference>
<dbReference type="InterPro" id="IPR000917">
    <property type="entry name" value="Sulfatase_N"/>
</dbReference>
<reference evidence="2 3" key="1">
    <citation type="submission" date="2022-04" db="EMBL/GenBank/DDBJ databases">
        <title>Genome draft of Actinomadura sp. ATCC 31491.</title>
        <authorList>
            <person name="Shi X."/>
            <person name="Du Y."/>
        </authorList>
    </citation>
    <scope>NUCLEOTIDE SEQUENCE [LARGE SCALE GENOMIC DNA]</scope>
    <source>
        <strain evidence="2 3">ATCC 31491</strain>
    </source>
</reference>
<evidence type="ECO:0000259" key="1">
    <source>
        <dbReference type="Pfam" id="PF00884"/>
    </source>
</evidence>